<sequence>MTPNQWLVVLAGAIGLGAAGYELYRRHQRWKADPNEETEQAMDRMVRLTLVFAVLIACLWLGITEMQSPGE</sequence>
<dbReference type="AlphaFoldDB" id="E0XXT1"/>
<evidence type="ECO:0000313" key="2">
    <source>
        <dbReference type="EMBL" id="ADI19222.1"/>
    </source>
</evidence>
<evidence type="ECO:0000256" key="1">
    <source>
        <dbReference type="SAM" id="Phobius"/>
    </source>
</evidence>
<protein>
    <submittedName>
        <fullName evidence="2">Uncharacterized protein</fullName>
    </submittedName>
</protein>
<keyword evidence="1" id="KW-0812">Transmembrane</keyword>
<reference evidence="2" key="1">
    <citation type="journal article" date="2011" name="Environ. Microbiol.">
        <title>Time-series analyses of Monterey Bay coastal microbial picoplankton using a 'genome proxy' microarray.</title>
        <authorList>
            <person name="Rich V.I."/>
            <person name="Pham V.D."/>
            <person name="Eppley J."/>
            <person name="Shi Y."/>
            <person name="DeLong E.F."/>
        </authorList>
    </citation>
    <scope>NUCLEOTIDE SEQUENCE</scope>
</reference>
<feature type="transmembrane region" description="Helical" evidence="1">
    <location>
        <begin position="6"/>
        <end position="24"/>
    </location>
</feature>
<dbReference type="EMBL" id="GU474914">
    <property type="protein sequence ID" value="ADI19222.1"/>
    <property type="molecule type" value="Genomic_DNA"/>
</dbReference>
<feature type="transmembrane region" description="Helical" evidence="1">
    <location>
        <begin position="45"/>
        <end position="63"/>
    </location>
</feature>
<organism evidence="2">
    <name type="scientific">uncultured delta proteobacterium HF0200_14D13</name>
    <dbReference type="NCBI Taxonomy" id="710830"/>
    <lineage>
        <taxon>Bacteria</taxon>
        <taxon>Deltaproteobacteria</taxon>
        <taxon>environmental samples</taxon>
    </lineage>
</organism>
<name>E0XXT1_9DELT</name>
<keyword evidence="1" id="KW-1133">Transmembrane helix</keyword>
<accession>E0XXT1</accession>
<proteinExistence type="predicted"/>
<keyword evidence="1" id="KW-0472">Membrane</keyword>